<comment type="subcellular location">
    <subcellularLocation>
        <location evidence="1">Membrane</location>
        <topology evidence="1">Single-pass membrane protein</topology>
    </subcellularLocation>
</comment>
<feature type="compositionally biased region" description="Low complexity" evidence="5">
    <location>
        <begin position="29"/>
        <end position="38"/>
    </location>
</feature>
<evidence type="ECO:0000256" key="3">
    <source>
        <dbReference type="ARBA" id="ARBA00022989"/>
    </source>
</evidence>
<feature type="transmembrane region" description="Helical" evidence="6">
    <location>
        <begin position="61"/>
        <end position="84"/>
    </location>
</feature>
<sequence>MSQQQPYRSFGTPGGSFGAPQQFQTRAYPQRAPQFGGQPQPGPPAPQFGGQPPRRRSSPGAILLTAIGCLALIVGAVFITNSLFNSDDNVAYANENYTPPPVDENPDQFPIPETYDELSTMLYSNPINAEQVSAPIRCETSPVDPATASPDEVEAHFNDFTGCLMTTWIEPMTSAGWTLPRPAVTVYEGTIDTPCGDLPEMNAVYCSANQQLYFSMELADLPGTSGNPAVFDMVMAHEFGHDIQGRTGQMAAAVILSEELSEAEALKMSRMREAQADCYAGLFLNSAASSVPYTEADAQEVLEYTVALGADTQTGDADIESTHPHGATREYWTQMGMSTTEIGRCNTYVVSDDSLTD</sequence>
<evidence type="ECO:0000313" key="7">
    <source>
        <dbReference type="EMBL" id="TDT30042.1"/>
    </source>
</evidence>
<reference evidence="7 8" key="1">
    <citation type="submission" date="2019-03" db="EMBL/GenBank/DDBJ databases">
        <title>Genomic Encyclopedia of Archaeal and Bacterial Type Strains, Phase II (KMG-II): from individual species to whole genera.</title>
        <authorList>
            <person name="Goeker M."/>
        </authorList>
    </citation>
    <scope>NUCLEOTIDE SEQUENCE [LARGE SCALE GENOMIC DNA]</scope>
    <source>
        <strain evidence="7 8">DSM 24323</strain>
    </source>
</reference>
<dbReference type="Pfam" id="PF04228">
    <property type="entry name" value="Zn_peptidase"/>
    <property type="match status" value="1"/>
</dbReference>
<comment type="caution">
    <text evidence="7">The sequence shown here is derived from an EMBL/GenBank/DDBJ whole genome shotgun (WGS) entry which is preliminary data.</text>
</comment>
<evidence type="ECO:0000256" key="1">
    <source>
        <dbReference type="ARBA" id="ARBA00004167"/>
    </source>
</evidence>
<keyword evidence="3 6" id="KW-1133">Transmembrane helix</keyword>
<dbReference type="InterPro" id="IPR007343">
    <property type="entry name" value="Uncharacterised_pept_Zn_put"/>
</dbReference>
<organism evidence="7 8">
    <name type="scientific">Naumannella halotolerans</name>
    <dbReference type="NCBI Taxonomy" id="993414"/>
    <lineage>
        <taxon>Bacteria</taxon>
        <taxon>Bacillati</taxon>
        <taxon>Actinomycetota</taxon>
        <taxon>Actinomycetes</taxon>
        <taxon>Propionibacteriales</taxon>
        <taxon>Propionibacteriaceae</taxon>
        <taxon>Naumannella</taxon>
    </lineage>
</organism>
<dbReference type="PANTHER" id="PTHR30168">
    <property type="entry name" value="PUTATIVE MEMBRANE PROTEIN YPFJ"/>
    <property type="match status" value="1"/>
</dbReference>
<accession>A0A4R7IZ18</accession>
<keyword evidence="4 6" id="KW-0472">Membrane</keyword>
<keyword evidence="8" id="KW-1185">Reference proteome</keyword>
<evidence type="ECO:0000313" key="8">
    <source>
        <dbReference type="Proteomes" id="UP000295371"/>
    </source>
</evidence>
<dbReference type="EMBL" id="SOAW01000003">
    <property type="protein sequence ID" value="TDT30042.1"/>
    <property type="molecule type" value="Genomic_DNA"/>
</dbReference>
<evidence type="ECO:0000256" key="4">
    <source>
        <dbReference type="ARBA" id="ARBA00023136"/>
    </source>
</evidence>
<dbReference type="GO" id="GO:0016020">
    <property type="term" value="C:membrane"/>
    <property type="evidence" value="ECO:0007669"/>
    <property type="project" value="UniProtKB-SubCell"/>
</dbReference>
<gene>
    <name evidence="7" type="ORF">CLV29_3065</name>
</gene>
<evidence type="ECO:0008006" key="9">
    <source>
        <dbReference type="Google" id="ProtNLM"/>
    </source>
</evidence>
<dbReference type="PANTHER" id="PTHR30168:SF0">
    <property type="entry name" value="INNER MEMBRANE PROTEIN"/>
    <property type="match status" value="1"/>
</dbReference>
<protein>
    <recommendedName>
        <fullName evidence="9">Metalloprotease</fullName>
    </recommendedName>
</protein>
<dbReference type="AlphaFoldDB" id="A0A4R7IZ18"/>
<evidence type="ECO:0000256" key="5">
    <source>
        <dbReference type="SAM" id="MobiDB-lite"/>
    </source>
</evidence>
<name>A0A4R7IZ18_9ACTN</name>
<keyword evidence="2 6" id="KW-0812">Transmembrane</keyword>
<evidence type="ECO:0000256" key="2">
    <source>
        <dbReference type="ARBA" id="ARBA00022692"/>
    </source>
</evidence>
<dbReference type="Proteomes" id="UP000295371">
    <property type="component" value="Unassembled WGS sequence"/>
</dbReference>
<dbReference type="RefSeq" id="WP_166649305.1">
    <property type="nucleotide sequence ID" value="NZ_SOAW01000003.1"/>
</dbReference>
<feature type="region of interest" description="Disordered" evidence="5">
    <location>
        <begin position="1"/>
        <end position="59"/>
    </location>
</feature>
<dbReference type="SUPFAM" id="SSF55486">
    <property type="entry name" value="Metalloproteases ('zincins'), catalytic domain"/>
    <property type="match status" value="1"/>
</dbReference>
<evidence type="ECO:0000256" key="6">
    <source>
        <dbReference type="SAM" id="Phobius"/>
    </source>
</evidence>
<proteinExistence type="predicted"/>